<sequence>MVESENEVVVAVGRGENEVAATMGEGHLVVEGESEVGEDDTMGEGVPVGAGDAWGDVGDDTSDSSESSDDEKVDVVDQEGKLDEGSHPSSTISSQTSTDSTPSQPPLPLLCPPTPLEAHHHHPPSFIPSPPTLAPAATSRPMNSLLHPPWAMTVVHPRSGWHRAAMASSAELPMEQSRRPPL</sequence>
<keyword evidence="3" id="KW-1185">Reference proteome</keyword>
<organism evidence="2 3">
    <name type="scientific">Sesamum alatum</name>
    <dbReference type="NCBI Taxonomy" id="300844"/>
    <lineage>
        <taxon>Eukaryota</taxon>
        <taxon>Viridiplantae</taxon>
        <taxon>Streptophyta</taxon>
        <taxon>Embryophyta</taxon>
        <taxon>Tracheophyta</taxon>
        <taxon>Spermatophyta</taxon>
        <taxon>Magnoliopsida</taxon>
        <taxon>eudicotyledons</taxon>
        <taxon>Gunneridae</taxon>
        <taxon>Pentapetalae</taxon>
        <taxon>asterids</taxon>
        <taxon>lamiids</taxon>
        <taxon>Lamiales</taxon>
        <taxon>Pedaliaceae</taxon>
        <taxon>Sesamum</taxon>
    </lineage>
</organism>
<gene>
    <name evidence="2" type="ORF">Salat_1737900</name>
</gene>
<evidence type="ECO:0000313" key="3">
    <source>
        <dbReference type="Proteomes" id="UP001293254"/>
    </source>
</evidence>
<feature type="compositionally biased region" description="Low complexity" evidence="1">
    <location>
        <begin position="87"/>
        <end position="102"/>
    </location>
</feature>
<protein>
    <submittedName>
        <fullName evidence="2">Uncharacterized protein</fullName>
    </submittedName>
</protein>
<accession>A0AAE1Y842</accession>
<dbReference type="Proteomes" id="UP001293254">
    <property type="component" value="Unassembled WGS sequence"/>
</dbReference>
<reference evidence="2" key="1">
    <citation type="submission" date="2020-06" db="EMBL/GenBank/DDBJ databases">
        <authorList>
            <person name="Li T."/>
            <person name="Hu X."/>
            <person name="Zhang T."/>
            <person name="Song X."/>
            <person name="Zhang H."/>
            <person name="Dai N."/>
            <person name="Sheng W."/>
            <person name="Hou X."/>
            <person name="Wei L."/>
        </authorList>
    </citation>
    <scope>NUCLEOTIDE SEQUENCE</scope>
    <source>
        <strain evidence="2">3651</strain>
        <tissue evidence="2">Leaf</tissue>
    </source>
</reference>
<feature type="compositionally biased region" description="Acidic residues" evidence="1">
    <location>
        <begin position="57"/>
        <end position="72"/>
    </location>
</feature>
<reference evidence="2" key="2">
    <citation type="journal article" date="2024" name="Plant">
        <title>Genomic evolution and insights into agronomic trait innovations of Sesamum species.</title>
        <authorList>
            <person name="Miao H."/>
            <person name="Wang L."/>
            <person name="Qu L."/>
            <person name="Liu H."/>
            <person name="Sun Y."/>
            <person name="Le M."/>
            <person name="Wang Q."/>
            <person name="Wei S."/>
            <person name="Zheng Y."/>
            <person name="Lin W."/>
            <person name="Duan Y."/>
            <person name="Cao H."/>
            <person name="Xiong S."/>
            <person name="Wang X."/>
            <person name="Wei L."/>
            <person name="Li C."/>
            <person name="Ma Q."/>
            <person name="Ju M."/>
            <person name="Zhao R."/>
            <person name="Li G."/>
            <person name="Mu C."/>
            <person name="Tian Q."/>
            <person name="Mei H."/>
            <person name="Zhang T."/>
            <person name="Gao T."/>
            <person name="Zhang H."/>
        </authorList>
    </citation>
    <scope>NUCLEOTIDE SEQUENCE</scope>
    <source>
        <strain evidence="2">3651</strain>
    </source>
</reference>
<feature type="compositionally biased region" description="Low complexity" evidence="1">
    <location>
        <begin position="45"/>
        <end position="56"/>
    </location>
</feature>
<evidence type="ECO:0000313" key="2">
    <source>
        <dbReference type="EMBL" id="KAK4425439.1"/>
    </source>
</evidence>
<feature type="compositionally biased region" description="Basic and acidic residues" evidence="1">
    <location>
        <begin position="73"/>
        <end position="86"/>
    </location>
</feature>
<dbReference type="AlphaFoldDB" id="A0AAE1Y842"/>
<name>A0AAE1Y842_9LAMI</name>
<evidence type="ECO:0000256" key="1">
    <source>
        <dbReference type="SAM" id="MobiDB-lite"/>
    </source>
</evidence>
<feature type="region of interest" description="Disordered" evidence="1">
    <location>
        <begin position="30"/>
        <end position="145"/>
    </location>
</feature>
<proteinExistence type="predicted"/>
<feature type="compositionally biased region" description="Acidic residues" evidence="1">
    <location>
        <begin position="32"/>
        <end position="42"/>
    </location>
</feature>
<dbReference type="EMBL" id="JACGWO010000006">
    <property type="protein sequence ID" value="KAK4425439.1"/>
    <property type="molecule type" value="Genomic_DNA"/>
</dbReference>
<feature type="compositionally biased region" description="Pro residues" evidence="1">
    <location>
        <begin position="103"/>
        <end position="115"/>
    </location>
</feature>
<comment type="caution">
    <text evidence="2">The sequence shown here is derived from an EMBL/GenBank/DDBJ whole genome shotgun (WGS) entry which is preliminary data.</text>
</comment>